<dbReference type="Gene3D" id="1.10.10.10">
    <property type="entry name" value="Winged helix-like DNA-binding domain superfamily/Winged helix DNA-binding domain"/>
    <property type="match status" value="1"/>
</dbReference>
<dbReference type="InterPro" id="IPR036388">
    <property type="entry name" value="WH-like_DNA-bd_sf"/>
</dbReference>
<dbReference type="InterPro" id="IPR000524">
    <property type="entry name" value="Tscrpt_reg_HTH_GntR"/>
</dbReference>
<dbReference type="PRINTS" id="PR00035">
    <property type="entry name" value="HTHGNTR"/>
</dbReference>
<dbReference type="InterPro" id="IPR036390">
    <property type="entry name" value="WH_DNA-bd_sf"/>
</dbReference>
<dbReference type="Pfam" id="PF07729">
    <property type="entry name" value="FCD"/>
    <property type="match status" value="1"/>
</dbReference>
<keyword evidence="6" id="KW-1185">Reference proteome</keyword>
<sequence>MFEPFLKPVNMPDAIAQQIRQKILAHEFAEGSKLPSEHEFSQMFGVSRNVVREAVARLKLSGLLETRRGIGTFISTDLNAANFQVHVDDLLDFDQLKHIFQLRIEIEAGAAALAAENRTEEQLQALKQALEDTTGTDQDWEQGAKAAYHFHQCVVACAQNPYFDQLYRHLSSVLSKAVRTLRKKSTGTERIGQVHQEHIRIFRAIRDKDAMVARLAMREHLNNGFARYGLLNQRRDNE</sequence>
<dbReference type="PROSITE" id="PS50949">
    <property type="entry name" value="HTH_GNTR"/>
    <property type="match status" value="1"/>
</dbReference>
<dbReference type="InterPro" id="IPR008920">
    <property type="entry name" value="TF_FadR/GntR_C"/>
</dbReference>
<dbReference type="PANTHER" id="PTHR43537">
    <property type="entry name" value="TRANSCRIPTIONAL REGULATOR, GNTR FAMILY"/>
    <property type="match status" value="1"/>
</dbReference>
<keyword evidence="1" id="KW-0805">Transcription regulation</keyword>
<dbReference type="EMBL" id="SMBX01000012">
    <property type="protein sequence ID" value="TCU93136.1"/>
    <property type="molecule type" value="Genomic_DNA"/>
</dbReference>
<name>A0A4R3UN54_9BURK</name>
<keyword evidence="2 5" id="KW-0238">DNA-binding</keyword>
<dbReference type="Proteomes" id="UP000294692">
    <property type="component" value="Unassembled WGS sequence"/>
</dbReference>
<feature type="domain" description="HTH gntR-type" evidence="4">
    <location>
        <begin position="9"/>
        <end position="77"/>
    </location>
</feature>
<organism evidence="5 6">
    <name type="scientific">Paracandidimonas soli</name>
    <dbReference type="NCBI Taxonomy" id="1917182"/>
    <lineage>
        <taxon>Bacteria</taxon>
        <taxon>Pseudomonadati</taxon>
        <taxon>Pseudomonadota</taxon>
        <taxon>Betaproteobacteria</taxon>
        <taxon>Burkholderiales</taxon>
        <taxon>Alcaligenaceae</taxon>
        <taxon>Paracandidimonas</taxon>
    </lineage>
</organism>
<protein>
    <submittedName>
        <fullName evidence="5">DNA-binding FadR family transcriptional regulator</fullName>
    </submittedName>
</protein>
<dbReference type="PANTHER" id="PTHR43537:SF44">
    <property type="entry name" value="GNTR FAMILY REGULATORY PROTEIN"/>
    <property type="match status" value="1"/>
</dbReference>
<dbReference type="OrthoDB" id="5296437at2"/>
<dbReference type="Gene3D" id="1.20.120.530">
    <property type="entry name" value="GntR ligand-binding domain-like"/>
    <property type="match status" value="1"/>
</dbReference>
<dbReference type="GO" id="GO:0003700">
    <property type="term" value="F:DNA-binding transcription factor activity"/>
    <property type="evidence" value="ECO:0007669"/>
    <property type="project" value="InterPro"/>
</dbReference>
<reference evidence="5 6" key="1">
    <citation type="submission" date="2019-03" db="EMBL/GenBank/DDBJ databases">
        <title>Genomic Encyclopedia of Type Strains, Phase IV (KMG-IV): sequencing the most valuable type-strain genomes for metagenomic binning, comparative biology and taxonomic classification.</title>
        <authorList>
            <person name="Goeker M."/>
        </authorList>
    </citation>
    <scope>NUCLEOTIDE SEQUENCE [LARGE SCALE GENOMIC DNA]</scope>
    <source>
        <strain evidence="5 6">DSM 100048</strain>
    </source>
</reference>
<keyword evidence="3" id="KW-0804">Transcription</keyword>
<gene>
    <name evidence="5" type="ORF">EV686_11218</name>
</gene>
<evidence type="ECO:0000256" key="2">
    <source>
        <dbReference type="ARBA" id="ARBA00023125"/>
    </source>
</evidence>
<dbReference type="CDD" id="cd07377">
    <property type="entry name" value="WHTH_GntR"/>
    <property type="match status" value="1"/>
</dbReference>
<dbReference type="SMART" id="SM00895">
    <property type="entry name" value="FCD"/>
    <property type="match status" value="1"/>
</dbReference>
<dbReference type="SUPFAM" id="SSF48008">
    <property type="entry name" value="GntR ligand-binding domain-like"/>
    <property type="match status" value="1"/>
</dbReference>
<dbReference type="AlphaFoldDB" id="A0A4R3UN54"/>
<dbReference type="SUPFAM" id="SSF46785">
    <property type="entry name" value="Winged helix' DNA-binding domain"/>
    <property type="match status" value="1"/>
</dbReference>
<evidence type="ECO:0000313" key="5">
    <source>
        <dbReference type="EMBL" id="TCU93136.1"/>
    </source>
</evidence>
<evidence type="ECO:0000259" key="4">
    <source>
        <dbReference type="PROSITE" id="PS50949"/>
    </source>
</evidence>
<dbReference type="Pfam" id="PF00392">
    <property type="entry name" value="GntR"/>
    <property type="match status" value="1"/>
</dbReference>
<evidence type="ECO:0000256" key="3">
    <source>
        <dbReference type="ARBA" id="ARBA00023163"/>
    </source>
</evidence>
<proteinExistence type="predicted"/>
<dbReference type="GO" id="GO:0003677">
    <property type="term" value="F:DNA binding"/>
    <property type="evidence" value="ECO:0007669"/>
    <property type="project" value="UniProtKB-KW"/>
</dbReference>
<dbReference type="InterPro" id="IPR011711">
    <property type="entry name" value="GntR_C"/>
</dbReference>
<comment type="caution">
    <text evidence="5">The sequence shown here is derived from an EMBL/GenBank/DDBJ whole genome shotgun (WGS) entry which is preliminary data.</text>
</comment>
<dbReference type="RefSeq" id="WP_132478112.1">
    <property type="nucleotide sequence ID" value="NZ_JBEBWM010000009.1"/>
</dbReference>
<dbReference type="SMART" id="SM00345">
    <property type="entry name" value="HTH_GNTR"/>
    <property type="match status" value="1"/>
</dbReference>
<evidence type="ECO:0000256" key="1">
    <source>
        <dbReference type="ARBA" id="ARBA00023015"/>
    </source>
</evidence>
<accession>A0A4R3UN54</accession>
<evidence type="ECO:0000313" key="6">
    <source>
        <dbReference type="Proteomes" id="UP000294692"/>
    </source>
</evidence>